<gene>
    <name evidence="2" type="ORF">HK100_001520</name>
</gene>
<name>A0AAD5TA81_9FUNG</name>
<organism evidence="2 3">
    <name type="scientific">Physocladia obscura</name>
    <dbReference type="NCBI Taxonomy" id="109957"/>
    <lineage>
        <taxon>Eukaryota</taxon>
        <taxon>Fungi</taxon>
        <taxon>Fungi incertae sedis</taxon>
        <taxon>Chytridiomycota</taxon>
        <taxon>Chytridiomycota incertae sedis</taxon>
        <taxon>Chytridiomycetes</taxon>
        <taxon>Chytridiales</taxon>
        <taxon>Chytriomycetaceae</taxon>
        <taxon>Physocladia</taxon>
    </lineage>
</organism>
<proteinExistence type="predicted"/>
<protein>
    <submittedName>
        <fullName evidence="2">Uncharacterized protein</fullName>
    </submittedName>
</protein>
<evidence type="ECO:0000313" key="3">
    <source>
        <dbReference type="Proteomes" id="UP001211907"/>
    </source>
</evidence>
<evidence type="ECO:0000313" key="2">
    <source>
        <dbReference type="EMBL" id="KAJ3136578.1"/>
    </source>
</evidence>
<feature type="region of interest" description="Disordered" evidence="1">
    <location>
        <begin position="745"/>
        <end position="766"/>
    </location>
</feature>
<dbReference type="AlphaFoldDB" id="A0AAD5TA81"/>
<dbReference type="EMBL" id="JADGJH010000133">
    <property type="protein sequence ID" value="KAJ3136578.1"/>
    <property type="molecule type" value="Genomic_DNA"/>
</dbReference>
<keyword evidence="3" id="KW-1185">Reference proteome</keyword>
<feature type="region of interest" description="Disordered" evidence="1">
    <location>
        <begin position="530"/>
        <end position="559"/>
    </location>
</feature>
<evidence type="ECO:0000256" key="1">
    <source>
        <dbReference type="SAM" id="MobiDB-lite"/>
    </source>
</evidence>
<sequence>MQSFLKKIPTRGGLPLKLPLPIQLIPSDEKGKDGGRFGGVPLALHALWYLADAPESLELLRAVCIELRKRIDSNPAMRAAYLLARSCKHLVLHYTATNLPYALTPSVFFALSARGAVLPKLLIEQLLRANLETVTSAVPQDSIDHIVALGFKLYGDALRVSDDPSHDDAWMFHALLSSASPDLMVLRSVVAAHHFVPALVPKTHPFWASYWTNVRRLVELDTEIAAHILQHSGVSYAEAKEILLYQAICNPAESVVSLQTLNAQGYSISDSVIRKILLYPNPPQSQAVDNEQSQEANGTSIPSSITLLQEYLSKKVLLDHVLQTLSVLLKSVPSEASPSPQQIDFLLRVFKADLPDNVMATAILAAPPSETSKKNRTLPFMTAFGQNHGGVVDSIWQVVCAEYGPQHPFVAAFVVDVVIGGAIIGGNNSGDSISNKINHRSNSIRSNIDSGKDIVDGKSVGTDAATEDTIVVVARNGVIRRQSIALVNKRREQRDSEIAMAAAVPPPSVLSGLGRSRTVDSRLASFRGSLSASGNGADPALLENDDDDIGGSNDVTNDAERDSIGRATIQALLEGVGVPMDPGMLIPICRAILILKSVKSRFIDFMARVEKDVIKSAYSAPELDIPHNLSKSQWISALYRTVLESQAWIDQVLTISELTVLEGLKPAPAPSPDQQPLVYSRPFTGGSGSAKKRSTGVHPPVPGIFSAHMFAEILESAGDATVVAMDAGPIPSSVQAVARSVRMRRQKSVSSGMVPPRRVSSAGGGDYTNPVDAADIKKFYRACEELVWVLETAQRGGVVAGGMAGEDGGEYIGPFERWITERDSQEKSWNGWLRRSSNWFG</sequence>
<dbReference type="Proteomes" id="UP001211907">
    <property type="component" value="Unassembled WGS sequence"/>
</dbReference>
<comment type="caution">
    <text evidence="2">The sequence shown here is derived from an EMBL/GenBank/DDBJ whole genome shotgun (WGS) entry which is preliminary data.</text>
</comment>
<reference evidence="2" key="1">
    <citation type="submission" date="2020-05" db="EMBL/GenBank/DDBJ databases">
        <title>Phylogenomic resolution of chytrid fungi.</title>
        <authorList>
            <person name="Stajich J.E."/>
            <person name="Amses K."/>
            <person name="Simmons R."/>
            <person name="Seto K."/>
            <person name="Myers J."/>
            <person name="Bonds A."/>
            <person name="Quandt C.A."/>
            <person name="Barry K."/>
            <person name="Liu P."/>
            <person name="Grigoriev I."/>
            <person name="Longcore J.E."/>
            <person name="James T.Y."/>
        </authorList>
    </citation>
    <scope>NUCLEOTIDE SEQUENCE</scope>
    <source>
        <strain evidence="2">JEL0513</strain>
    </source>
</reference>
<accession>A0AAD5TA81</accession>